<dbReference type="InterPro" id="IPR034454">
    <property type="entry name" value="MEI2-like_RRM3"/>
</dbReference>
<dbReference type="AlphaFoldDB" id="A0AAP0GYK1"/>
<dbReference type="GO" id="GO:0003723">
    <property type="term" value="F:RNA binding"/>
    <property type="evidence" value="ECO:0007669"/>
    <property type="project" value="UniProtKB-UniRule"/>
</dbReference>
<dbReference type="CDD" id="cd12531">
    <property type="entry name" value="RRM3_MEI2_like"/>
    <property type="match status" value="1"/>
</dbReference>
<evidence type="ECO:0000256" key="2">
    <source>
        <dbReference type="PROSITE-ProRule" id="PRU00176"/>
    </source>
</evidence>
<dbReference type="Pfam" id="PF00076">
    <property type="entry name" value="RRM_1"/>
    <property type="match status" value="1"/>
</dbReference>
<dbReference type="SUPFAM" id="SSF54928">
    <property type="entry name" value="RNA-binding domain, RBD"/>
    <property type="match status" value="2"/>
</dbReference>
<protein>
    <recommendedName>
        <fullName evidence="3">RRM domain-containing protein</fullName>
    </recommendedName>
</protein>
<dbReference type="InterPro" id="IPR035979">
    <property type="entry name" value="RBD_domain_sf"/>
</dbReference>
<evidence type="ECO:0000259" key="3">
    <source>
        <dbReference type="PROSITE" id="PS50102"/>
    </source>
</evidence>
<name>A0AAP0GYK1_9ASTR</name>
<evidence type="ECO:0000256" key="1">
    <source>
        <dbReference type="ARBA" id="ARBA00022884"/>
    </source>
</evidence>
<dbReference type="InterPro" id="IPR007201">
    <property type="entry name" value="Mei2-like_Rrm_C"/>
</dbReference>
<dbReference type="Pfam" id="PF04059">
    <property type="entry name" value="RRM_2"/>
    <property type="match status" value="1"/>
</dbReference>
<dbReference type="Gene3D" id="3.30.70.330">
    <property type="match status" value="2"/>
</dbReference>
<evidence type="ECO:0000313" key="5">
    <source>
        <dbReference type="Proteomes" id="UP001408789"/>
    </source>
</evidence>
<comment type="caution">
    <text evidence="4">The sequence shown here is derived from an EMBL/GenBank/DDBJ whole genome shotgun (WGS) entry which is preliminary data.</text>
</comment>
<feature type="domain" description="RRM" evidence="3">
    <location>
        <begin position="201"/>
        <end position="279"/>
    </location>
</feature>
<feature type="domain" description="RRM" evidence="3">
    <location>
        <begin position="123"/>
        <end position="196"/>
    </location>
</feature>
<dbReference type="InterPro" id="IPR012677">
    <property type="entry name" value="Nucleotide-bd_a/b_plait_sf"/>
</dbReference>
<accession>A0AAP0GYK1</accession>
<dbReference type="InterPro" id="IPR000504">
    <property type="entry name" value="RRM_dom"/>
</dbReference>
<dbReference type="SMART" id="SM00360">
    <property type="entry name" value="RRM"/>
    <property type="match status" value="3"/>
</dbReference>
<dbReference type="PROSITE" id="PS50102">
    <property type="entry name" value="RRM"/>
    <property type="match status" value="2"/>
</dbReference>
<organism evidence="4 5">
    <name type="scientific">Deinandra increscens subsp. villosa</name>
    <dbReference type="NCBI Taxonomy" id="3103831"/>
    <lineage>
        <taxon>Eukaryota</taxon>
        <taxon>Viridiplantae</taxon>
        <taxon>Streptophyta</taxon>
        <taxon>Embryophyta</taxon>
        <taxon>Tracheophyta</taxon>
        <taxon>Spermatophyta</taxon>
        <taxon>Magnoliopsida</taxon>
        <taxon>eudicotyledons</taxon>
        <taxon>Gunneridae</taxon>
        <taxon>Pentapetalae</taxon>
        <taxon>asterids</taxon>
        <taxon>campanulids</taxon>
        <taxon>Asterales</taxon>
        <taxon>Asteraceae</taxon>
        <taxon>Asteroideae</taxon>
        <taxon>Heliantheae alliance</taxon>
        <taxon>Madieae</taxon>
        <taxon>Madiinae</taxon>
        <taxon>Deinandra</taxon>
    </lineage>
</organism>
<dbReference type="PANTHER" id="PTHR23189">
    <property type="entry name" value="RNA RECOGNITION MOTIF-CONTAINING"/>
    <property type="match status" value="1"/>
</dbReference>
<evidence type="ECO:0000313" key="4">
    <source>
        <dbReference type="EMBL" id="KAK9066346.1"/>
    </source>
</evidence>
<dbReference type="Proteomes" id="UP001408789">
    <property type="component" value="Unassembled WGS sequence"/>
</dbReference>
<proteinExistence type="predicted"/>
<gene>
    <name evidence="4" type="ORF">SSX86_013668</name>
</gene>
<keyword evidence="5" id="KW-1185">Reference proteome</keyword>
<dbReference type="EMBL" id="JBCNJP010000015">
    <property type="protein sequence ID" value="KAK9066346.1"/>
    <property type="molecule type" value="Genomic_DNA"/>
</dbReference>
<keyword evidence="1 2" id="KW-0694">RNA-binding</keyword>
<sequence length="667" mass="75160">MPVAVKDQQEHVAKSTLKADWKVTAVTCLEEKGSLMFTKQSQTIESLLPDEEDLFSGVLDELGCAATSNTDDEDFDLFSSNGGMELEGNSKLHFSQQKFMTAEGLDSDQSSTDYLVSSEHSSRTLLVKNVDRRIEDSKLRALFEQHGHIQTFYTTCRRQGFVIVSYYDIRAAILAFSKLQNIPLENEKLHICYLNPKEDTSRLYLDQANLKLLNCDSSVTNDRLHQIFGSFGEIEEICGTTHHRHIKFYDIRATEAAINGLSSSNVLPGIKLEVNYPERAESLMQQFTHGLMQDQLLSCQNPNSTSLPHVATSCMKDEYIYGVHSPLQANCCFTNSFSSTVGMSSTYNQFGHMARYSTDQAFHPQSLPINCKGFVTYDPLNLETVSFTPETDDRHLHMFGSYGSPMEHMFGGSSRIARSALSGQHHVLNCSNPFQNHHLNPVIWSYSPPLYNDGVCAHTTSSPKKCSFSRSKGRARRISHGRHETVSCHTDEKKFELDIEHVLRGEDSRTTLMIKNIPNKYSSAMLLAAINEHNQGTYDFLYLPLDFKASNKCNMGYAFINMTDPLQIVPFHKSFNGKKWEKFHSGKVACLAYARIQGKAALIAHFQESSLLNEDKCCHPILFTTDGPNAGNQEPFPLGPNIQTRRHKNRFNTHKVYANQEMSTSLT</sequence>
<reference evidence="4 5" key="1">
    <citation type="submission" date="2024-04" db="EMBL/GenBank/DDBJ databases">
        <title>The reference genome of an endangered Asteraceae, Deinandra increscens subsp. villosa, native to the Central Coast of California.</title>
        <authorList>
            <person name="Guilliams M."/>
            <person name="Hasenstab-Lehman K."/>
            <person name="Meyer R."/>
            <person name="Mcevoy S."/>
        </authorList>
    </citation>
    <scope>NUCLEOTIDE SEQUENCE [LARGE SCALE GENOMIC DNA]</scope>
    <source>
        <tissue evidence="4">Leaf</tissue>
    </source>
</reference>